<feature type="domain" description="C2H2-type" evidence="8">
    <location>
        <begin position="217"/>
        <end position="245"/>
    </location>
</feature>
<keyword evidence="3 6" id="KW-0863">Zinc-finger</keyword>
<dbReference type="GO" id="GO:0003677">
    <property type="term" value="F:DNA binding"/>
    <property type="evidence" value="ECO:0007669"/>
    <property type="project" value="UniProtKB-KW"/>
</dbReference>
<dbReference type="AlphaFoldDB" id="A0A9N9RU23"/>
<dbReference type="SMART" id="SM00692">
    <property type="entry name" value="DM3"/>
    <property type="match status" value="1"/>
</dbReference>
<dbReference type="SMART" id="SM00355">
    <property type="entry name" value="ZnF_C2H2"/>
    <property type="match status" value="8"/>
</dbReference>
<dbReference type="PROSITE" id="PS00028">
    <property type="entry name" value="ZINC_FINGER_C2H2_1"/>
    <property type="match status" value="2"/>
</dbReference>
<organism evidence="9 10">
    <name type="scientific">Chironomus riparius</name>
    <dbReference type="NCBI Taxonomy" id="315576"/>
    <lineage>
        <taxon>Eukaryota</taxon>
        <taxon>Metazoa</taxon>
        <taxon>Ecdysozoa</taxon>
        <taxon>Arthropoda</taxon>
        <taxon>Hexapoda</taxon>
        <taxon>Insecta</taxon>
        <taxon>Pterygota</taxon>
        <taxon>Neoptera</taxon>
        <taxon>Endopterygota</taxon>
        <taxon>Diptera</taxon>
        <taxon>Nematocera</taxon>
        <taxon>Chironomoidea</taxon>
        <taxon>Chironomidae</taxon>
        <taxon>Chironominae</taxon>
        <taxon>Chironomus</taxon>
    </lineage>
</organism>
<dbReference type="InterPro" id="IPR006612">
    <property type="entry name" value="THAP_Znf"/>
</dbReference>
<feature type="compositionally biased region" description="Acidic residues" evidence="7">
    <location>
        <begin position="184"/>
        <end position="194"/>
    </location>
</feature>
<dbReference type="SMART" id="SM00980">
    <property type="entry name" value="THAP"/>
    <property type="match status" value="1"/>
</dbReference>
<feature type="region of interest" description="Disordered" evidence="7">
    <location>
        <begin position="175"/>
        <end position="194"/>
    </location>
</feature>
<dbReference type="GO" id="GO:0008270">
    <property type="term" value="F:zinc ion binding"/>
    <property type="evidence" value="ECO:0007669"/>
    <property type="project" value="UniProtKB-KW"/>
</dbReference>
<evidence type="ECO:0000256" key="2">
    <source>
        <dbReference type="ARBA" id="ARBA00022737"/>
    </source>
</evidence>
<dbReference type="PANTHER" id="PTHR24379">
    <property type="entry name" value="KRAB AND ZINC FINGER DOMAIN-CONTAINING"/>
    <property type="match status" value="1"/>
</dbReference>
<dbReference type="InterPro" id="IPR036236">
    <property type="entry name" value="Znf_C2H2_sf"/>
</dbReference>
<evidence type="ECO:0000256" key="1">
    <source>
        <dbReference type="ARBA" id="ARBA00022723"/>
    </source>
</evidence>
<dbReference type="EMBL" id="OU895878">
    <property type="protein sequence ID" value="CAG9804912.1"/>
    <property type="molecule type" value="Genomic_DNA"/>
</dbReference>
<gene>
    <name evidence="9" type="ORF">CHIRRI_LOCUS7789</name>
</gene>
<evidence type="ECO:0000256" key="6">
    <source>
        <dbReference type="PROSITE-ProRule" id="PRU00042"/>
    </source>
</evidence>
<evidence type="ECO:0000313" key="9">
    <source>
        <dbReference type="EMBL" id="CAG9804912.1"/>
    </source>
</evidence>
<evidence type="ECO:0000259" key="8">
    <source>
        <dbReference type="PROSITE" id="PS50157"/>
    </source>
</evidence>
<keyword evidence="10" id="KW-1185">Reference proteome</keyword>
<evidence type="ECO:0000256" key="7">
    <source>
        <dbReference type="SAM" id="MobiDB-lite"/>
    </source>
</evidence>
<evidence type="ECO:0000256" key="3">
    <source>
        <dbReference type="ARBA" id="ARBA00022771"/>
    </source>
</evidence>
<keyword evidence="1" id="KW-0479">Metal-binding</keyword>
<dbReference type="Proteomes" id="UP001153620">
    <property type="component" value="Chromosome 2"/>
</dbReference>
<reference evidence="9" key="1">
    <citation type="submission" date="2022-01" db="EMBL/GenBank/DDBJ databases">
        <authorList>
            <person name="King R."/>
        </authorList>
    </citation>
    <scope>NUCLEOTIDE SEQUENCE</scope>
</reference>
<evidence type="ECO:0000313" key="10">
    <source>
        <dbReference type="Proteomes" id="UP001153620"/>
    </source>
</evidence>
<keyword evidence="4" id="KW-0862">Zinc</keyword>
<dbReference type="PANTHER" id="PTHR24379:SF121">
    <property type="entry name" value="C2H2-TYPE DOMAIN-CONTAINING PROTEIN"/>
    <property type="match status" value="1"/>
</dbReference>
<protein>
    <recommendedName>
        <fullName evidence="8">C2H2-type domain-containing protein</fullName>
    </recommendedName>
</protein>
<dbReference type="PROSITE" id="PS50157">
    <property type="entry name" value="ZINC_FINGER_C2H2_2"/>
    <property type="match status" value="3"/>
</dbReference>
<dbReference type="SUPFAM" id="SSF57716">
    <property type="entry name" value="Glucocorticoid receptor-like (DNA-binding domain)"/>
    <property type="match status" value="1"/>
</dbReference>
<feature type="domain" description="C2H2-type" evidence="8">
    <location>
        <begin position="296"/>
        <end position="324"/>
    </location>
</feature>
<evidence type="ECO:0000256" key="4">
    <source>
        <dbReference type="ARBA" id="ARBA00022833"/>
    </source>
</evidence>
<reference evidence="9" key="2">
    <citation type="submission" date="2022-10" db="EMBL/GenBank/DDBJ databases">
        <authorList>
            <consortium name="ENA_rothamsted_submissions"/>
            <consortium name="culmorum"/>
            <person name="King R."/>
        </authorList>
    </citation>
    <scope>NUCLEOTIDE SEQUENCE</scope>
</reference>
<dbReference type="SUPFAM" id="SSF57667">
    <property type="entry name" value="beta-beta-alpha zinc fingers"/>
    <property type="match status" value="1"/>
</dbReference>
<dbReference type="OrthoDB" id="7733197at2759"/>
<keyword evidence="2" id="KW-0677">Repeat</keyword>
<dbReference type="InterPro" id="IPR013087">
    <property type="entry name" value="Znf_C2H2_type"/>
</dbReference>
<proteinExistence type="predicted"/>
<feature type="domain" description="C2H2-type" evidence="8">
    <location>
        <begin position="444"/>
        <end position="472"/>
    </location>
</feature>
<name>A0A9N9RU23_9DIPT</name>
<sequence>MSNILKCAVNSCQSVNNKLFRCPQSRNQSIIWRNILGVAQYDFYVCELHFDAQFISYEKVLSDQAVPTIFINDKLSQYCACCSIPISEGHQISQLHLEIYRMLFSYFDLNGAFICSNCNEKMVGVSDFIKIVGQNRRTFETINYDMKEPVIKIEPEEYELFPLENVKDRDENINIKSEWNSSEPDPEWYPSEEEEESKPKRFKFPKETTKIRQKFELKCEVCYFRFETKQDLSNHVFNVHSYEEEDTRYINMKKAGNSNETNYQKCDIKCPECGKKVKYYTYKGHCLSIHSNKRDLICDQCGRGFAMLPSLYSHIKSAHDRRNYECDICGYKTWIKYRLKRHLNQLHNAAYIKKSKEEASKCPICLKIQPNNFEHHMRKYHPNNYDSGIRINPETNKYHCPNCVQTFISIHHYEKHVKGDICSNFDKYEVESDKILTIKTPGIFTCNICKSVKPTLVKLRRHITMFHSGPKACLICSKTPKNQKQFLKHVNVFHKLSMKEYKAKAIELGHIL</sequence>
<dbReference type="Gene3D" id="3.30.160.60">
    <property type="entry name" value="Classic Zinc Finger"/>
    <property type="match status" value="3"/>
</dbReference>
<evidence type="ECO:0000256" key="5">
    <source>
        <dbReference type="ARBA" id="ARBA00023125"/>
    </source>
</evidence>
<accession>A0A9N9RU23</accession>
<keyword evidence="5" id="KW-0238">DNA-binding</keyword>